<comment type="subcellular location">
    <subcellularLocation>
        <location evidence="1">Membrane</location>
        <topology evidence="1">Multi-pass membrane protein</topology>
    </subcellularLocation>
</comment>
<evidence type="ECO:0000256" key="6">
    <source>
        <dbReference type="SAM" id="Phobius"/>
    </source>
</evidence>
<evidence type="ECO:0000256" key="5">
    <source>
        <dbReference type="SAM" id="Coils"/>
    </source>
</evidence>
<dbReference type="OrthoDB" id="9811483at2"/>
<feature type="transmembrane region" description="Helical" evidence="6">
    <location>
        <begin position="619"/>
        <end position="638"/>
    </location>
</feature>
<keyword evidence="3 6" id="KW-1133">Transmembrane helix</keyword>
<dbReference type="InterPro" id="IPR051328">
    <property type="entry name" value="T7SS_ABC-Transporter"/>
</dbReference>
<dbReference type="GO" id="GO:0140359">
    <property type="term" value="F:ABC-type transporter activity"/>
    <property type="evidence" value="ECO:0007669"/>
    <property type="project" value="InterPro"/>
</dbReference>
<gene>
    <name evidence="9" type="ORF">ERS852490_02151</name>
</gene>
<dbReference type="EMBL" id="CZBU01000004">
    <property type="protein sequence ID" value="CUQ78505.1"/>
    <property type="molecule type" value="Genomic_DNA"/>
</dbReference>
<dbReference type="NCBIfam" id="TIGR03061">
    <property type="entry name" value="pip_yhgE_Nterm"/>
    <property type="match status" value="1"/>
</dbReference>
<dbReference type="Pfam" id="PF12698">
    <property type="entry name" value="ABC2_membrane_3"/>
    <property type="match status" value="1"/>
</dbReference>
<feature type="transmembrane region" description="Helical" evidence="6">
    <location>
        <begin position="589"/>
        <end position="612"/>
    </location>
</feature>
<dbReference type="Proteomes" id="UP000095621">
    <property type="component" value="Unassembled WGS sequence"/>
</dbReference>
<evidence type="ECO:0000313" key="9">
    <source>
        <dbReference type="EMBL" id="CUQ78505.1"/>
    </source>
</evidence>
<accession>A0A174YTP9</accession>
<dbReference type="PANTHER" id="PTHR43077">
    <property type="entry name" value="TRANSPORT PERMEASE YVFS-RELATED"/>
    <property type="match status" value="1"/>
</dbReference>
<feature type="transmembrane region" description="Helical" evidence="6">
    <location>
        <begin position="518"/>
        <end position="539"/>
    </location>
</feature>
<dbReference type="GO" id="GO:0016020">
    <property type="term" value="C:membrane"/>
    <property type="evidence" value="ECO:0007669"/>
    <property type="project" value="UniProtKB-SubCell"/>
</dbReference>
<reference evidence="9 10" key="1">
    <citation type="submission" date="2015-09" db="EMBL/GenBank/DDBJ databases">
        <authorList>
            <consortium name="Pathogen Informatics"/>
        </authorList>
    </citation>
    <scope>NUCLEOTIDE SEQUENCE [LARGE SCALE GENOMIC DNA]</scope>
    <source>
        <strain evidence="9 10">2789STDY5834875</strain>
    </source>
</reference>
<keyword evidence="5" id="KW-0175">Coiled coil</keyword>
<evidence type="ECO:0000313" key="10">
    <source>
        <dbReference type="Proteomes" id="UP000095621"/>
    </source>
</evidence>
<protein>
    <submittedName>
        <fullName evidence="9">YhgE/Pip C-terminal domain</fullName>
    </submittedName>
</protein>
<dbReference type="NCBIfam" id="TIGR03062">
    <property type="entry name" value="pip_yhgE_Cterm"/>
    <property type="match status" value="1"/>
</dbReference>
<dbReference type="InterPro" id="IPR017500">
    <property type="entry name" value="Phage_infect_YhgE_N"/>
</dbReference>
<evidence type="ECO:0000256" key="3">
    <source>
        <dbReference type="ARBA" id="ARBA00022989"/>
    </source>
</evidence>
<proteinExistence type="predicted"/>
<evidence type="ECO:0000256" key="4">
    <source>
        <dbReference type="ARBA" id="ARBA00023136"/>
    </source>
</evidence>
<evidence type="ECO:0000256" key="2">
    <source>
        <dbReference type="ARBA" id="ARBA00022692"/>
    </source>
</evidence>
<dbReference type="RefSeq" id="WP_055216031.1">
    <property type="nucleotide sequence ID" value="NZ_CZBU01000004.1"/>
</dbReference>
<sequence length="715" mass="78855">MIFKIFKKDLKGLSRNILALAIALGLCLIPSLYAWFNIYSNWDPYANTASVQIAIVSEDEGYSESDDSTINMGEQIVEQLHSNDKLGWRFPETKDEAMNKLNAGKYYAVIVVGEDFSRSLYDFLDNGLNPPTVTYYENSKKNAVASKITDTGKSTLQNTINSEFIDVCVKTIMQGLNEIAENDPSIIEKTVKDLQSVSANINSYDTMIDMFIKSNSDLADNLAKLQEVLPQIKDVLTGTTDVADIANKSLDNVTDDIANQIDAQLKAMNELTDSALDSLDKAVQLSITDVGQAGVELSKANKQLKELINQNKALEDAIDSLSKVDGIDPAVITALKSALASVNAMENIAYNLVQQCADILTDSPETLQAKYQLIKSVVEQCRTELQKSQTIMQTVIRTNVNLLKASIKNAVSSLAANISSAGDNINGISQMLLGVSDISVNINTTLESTKTLLDSLNKRLDTISGSVGDISSSSTYKLIMDFINSDAQSIASFLSEPVQVEEIYVYMQTNYGTSVTPFYTTLALWVGGIVLVALMKVKVDYEDDEFKDATEHQKYMGRALLFLAMGQLQALVVVLGDLYILKIDCTHPFMLWLAAAIASFVFTLFIYTLVLTFGDLGKAIAVVMIVLQIAGSGGTYPIELLPEFFQNVYLYFPFPYAINAMREAISGLYQCDYAVFLVKLCAYAVISLILGLGIRKSLLEVREFFERRMKETHFM</sequence>
<feature type="transmembrane region" description="Helical" evidence="6">
    <location>
        <begin position="560"/>
        <end position="583"/>
    </location>
</feature>
<dbReference type="AlphaFoldDB" id="A0A174YTP9"/>
<feature type="domain" description="ABC-2 type transporter transmembrane" evidence="7">
    <location>
        <begin position="555"/>
        <end position="664"/>
    </location>
</feature>
<evidence type="ECO:0000256" key="1">
    <source>
        <dbReference type="ARBA" id="ARBA00004141"/>
    </source>
</evidence>
<keyword evidence="2 6" id="KW-0812">Transmembrane</keyword>
<dbReference type="InterPro" id="IPR017501">
    <property type="entry name" value="Phage_infect_YhgE_C"/>
</dbReference>
<name>A0A174YTP9_9FIRM</name>
<feature type="coiled-coil region" evidence="5">
    <location>
        <begin position="290"/>
        <end position="324"/>
    </location>
</feature>
<organism evidence="9 10">
    <name type="scientific">Lachnospira eligens</name>
    <dbReference type="NCBI Taxonomy" id="39485"/>
    <lineage>
        <taxon>Bacteria</taxon>
        <taxon>Bacillati</taxon>
        <taxon>Bacillota</taxon>
        <taxon>Clostridia</taxon>
        <taxon>Lachnospirales</taxon>
        <taxon>Lachnospiraceae</taxon>
        <taxon>Lachnospira</taxon>
    </lineage>
</organism>
<evidence type="ECO:0000259" key="7">
    <source>
        <dbReference type="Pfam" id="PF01061"/>
    </source>
</evidence>
<feature type="transmembrane region" description="Helical" evidence="6">
    <location>
        <begin position="673"/>
        <end position="694"/>
    </location>
</feature>
<dbReference type="Pfam" id="PF01061">
    <property type="entry name" value="ABC2_membrane"/>
    <property type="match status" value="1"/>
</dbReference>
<evidence type="ECO:0000259" key="8">
    <source>
        <dbReference type="Pfam" id="PF12698"/>
    </source>
</evidence>
<keyword evidence="4 6" id="KW-0472">Membrane</keyword>
<dbReference type="InterPro" id="IPR013525">
    <property type="entry name" value="ABC2_TM"/>
</dbReference>
<feature type="domain" description="ABC-2 type transporter transmembrane" evidence="8">
    <location>
        <begin position="20"/>
        <end position="202"/>
    </location>
</feature>
<dbReference type="PANTHER" id="PTHR43077:SF10">
    <property type="entry name" value="TRANSPORT PERMEASE PROTEIN"/>
    <property type="match status" value="1"/>
</dbReference>
<dbReference type="Gene3D" id="3.40.1710.10">
    <property type="entry name" value="abc type-2 transporter like domain"/>
    <property type="match status" value="1"/>
</dbReference>